<dbReference type="Pfam" id="PF13794">
    <property type="entry name" value="MiaE_2"/>
    <property type="match status" value="1"/>
</dbReference>
<evidence type="ECO:0000259" key="1">
    <source>
        <dbReference type="Pfam" id="PF13794"/>
    </source>
</evidence>
<dbReference type="CDD" id="cd00657">
    <property type="entry name" value="Ferritin_like"/>
    <property type="match status" value="1"/>
</dbReference>
<dbReference type="RefSeq" id="WP_290705892.1">
    <property type="nucleotide sequence ID" value="NZ_BAAAVS010000019.1"/>
</dbReference>
<dbReference type="Proteomes" id="UP001501035">
    <property type="component" value="Unassembled WGS sequence"/>
</dbReference>
<protein>
    <submittedName>
        <fullName evidence="2">Ferritin-like fold-containing protein</fullName>
    </submittedName>
</protein>
<dbReference type="SUPFAM" id="SSF47240">
    <property type="entry name" value="Ferritin-like"/>
    <property type="match status" value="1"/>
</dbReference>
<dbReference type="EMBL" id="BAAAVS010000019">
    <property type="protein sequence ID" value="GAA3031961.1"/>
    <property type="molecule type" value="Genomic_DNA"/>
</dbReference>
<keyword evidence="3" id="KW-1185">Reference proteome</keyword>
<evidence type="ECO:0000313" key="3">
    <source>
        <dbReference type="Proteomes" id="UP001501035"/>
    </source>
</evidence>
<name>A0ABP6L877_9ACTN</name>
<gene>
    <name evidence="2" type="ORF">GCM10010528_11450</name>
</gene>
<dbReference type="Gene3D" id="1.20.1260.10">
    <property type="match status" value="1"/>
</dbReference>
<proteinExistence type="predicted"/>
<reference evidence="3" key="1">
    <citation type="journal article" date="2019" name="Int. J. Syst. Evol. Microbiol.">
        <title>The Global Catalogue of Microorganisms (GCM) 10K type strain sequencing project: providing services to taxonomists for standard genome sequencing and annotation.</title>
        <authorList>
            <consortium name="The Broad Institute Genomics Platform"/>
            <consortium name="The Broad Institute Genome Sequencing Center for Infectious Disease"/>
            <person name="Wu L."/>
            <person name="Ma J."/>
        </authorList>
    </citation>
    <scope>NUCLEOTIDE SEQUENCE [LARGE SCALE GENOMIC DNA]</scope>
    <source>
        <strain evidence="3">JCM 14234</strain>
    </source>
</reference>
<organism evidence="2 3">
    <name type="scientific">Gordonia defluvii</name>
    <dbReference type="NCBI Taxonomy" id="283718"/>
    <lineage>
        <taxon>Bacteria</taxon>
        <taxon>Bacillati</taxon>
        <taxon>Actinomycetota</taxon>
        <taxon>Actinomycetes</taxon>
        <taxon>Mycobacteriales</taxon>
        <taxon>Gordoniaceae</taxon>
        <taxon>Gordonia</taxon>
    </lineage>
</organism>
<dbReference type="InterPro" id="IPR012347">
    <property type="entry name" value="Ferritin-like"/>
</dbReference>
<sequence>MDENPGVAKLFAVLAAGEYAAHNRLITESAMAPDVASRIAIGRMAASEMAHFDELAAQLVQRGIDPLAAVVGHLDIFDRYHGTTNPKTWDEVMVKAYVGDGLAADFYRELAGALPAEAQNVVSTVMAETGNSAFARDWVRARVAGRPELRWPLTLWGRRLLGEAITHAQWVLAAEDDVADLLFAGASTDLAAVSRFFDSVTSLHAQRMADLGLG</sequence>
<comment type="caution">
    <text evidence="2">The sequence shown here is derived from an EMBL/GenBank/DDBJ whole genome shotgun (WGS) entry which is preliminary data.</text>
</comment>
<dbReference type="InterPro" id="IPR009078">
    <property type="entry name" value="Ferritin-like_SF"/>
</dbReference>
<evidence type="ECO:0000313" key="2">
    <source>
        <dbReference type="EMBL" id="GAA3031961.1"/>
    </source>
</evidence>
<dbReference type="InterPro" id="IPR059125">
    <property type="entry name" value="Ferritin_actino"/>
</dbReference>
<feature type="domain" description="Ferritin-like" evidence="1">
    <location>
        <begin position="5"/>
        <end position="183"/>
    </location>
</feature>
<accession>A0ABP6L877</accession>